<reference evidence="2 3" key="1">
    <citation type="submission" date="2018-08" db="EMBL/GenBank/DDBJ databases">
        <title>Genomic Encyclopedia of Archaeal and Bacterial Type Strains, Phase II (KMG-II): from individual species to whole genera.</title>
        <authorList>
            <person name="Goeker M."/>
        </authorList>
    </citation>
    <scope>NUCLEOTIDE SEQUENCE [LARGE SCALE GENOMIC DNA]</scope>
    <source>
        <strain evidence="2 3">DSM 17099</strain>
    </source>
</reference>
<feature type="compositionally biased region" description="Low complexity" evidence="1">
    <location>
        <begin position="262"/>
        <end position="278"/>
    </location>
</feature>
<dbReference type="EMBL" id="QTUJ01000002">
    <property type="protein sequence ID" value="REF70076.1"/>
    <property type="molecule type" value="Genomic_DNA"/>
</dbReference>
<feature type="compositionally biased region" description="Basic residues" evidence="1">
    <location>
        <begin position="193"/>
        <end position="204"/>
    </location>
</feature>
<feature type="compositionally biased region" description="Low complexity" evidence="1">
    <location>
        <begin position="183"/>
        <end position="192"/>
    </location>
</feature>
<comment type="caution">
    <text evidence="2">The sequence shown here is derived from an EMBL/GenBank/DDBJ whole genome shotgun (WGS) entry which is preliminary data.</text>
</comment>
<evidence type="ECO:0000313" key="2">
    <source>
        <dbReference type="EMBL" id="REF70076.1"/>
    </source>
</evidence>
<evidence type="ECO:0000256" key="1">
    <source>
        <dbReference type="SAM" id="MobiDB-lite"/>
    </source>
</evidence>
<proteinExistence type="predicted"/>
<dbReference type="AlphaFoldDB" id="A0A3D9XHU3"/>
<sequence length="278" mass="31077">MRQMALYAGARLLIFAEGSAMHGRQLLGRVDQKILVLRRRPQSRMAWAQLEPRCRKLKYALIIKAFAMPLPPQGVPVHPYGIAFYNKDPLLNTLRRNGIDITPYWGEEAYRQAMKVDAHAWYRGVMRRRIIHRKKTLAHIRTAFDTAGIPVPSWRFAAPSAGPLQAPGAACAASFVPQYPGVRGRAPAAAPGKHPRGHHPRGKEKGRPLRSGPSSRYPSRDHPMLITRCSRKGRGWKPPPQRITSGSSTPRRRRPCGRPRGWRSAASPPSRSARSAPP</sequence>
<name>A0A3D9XHU3_PARVE</name>
<evidence type="ECO:0000313" key="3">
    <source>
        <dbReference type="Proteomes" id="UP000256941"/>
    </source>
</evidence>
<feature type="region of interest" description="Disordered" evidence="1">
    <location>
        <begin position="183"/>
        <end position="278"/>
    </location>
</feature>
<dbReference type="Proteomes" id="UP000256941">
    <property type="component" value="Unassembled WGS sequence"/>
</dbReference>
<feature type="compositionally biased region" description="Basic residues" evidence="1">
    <location>
        <begin position="250"/>
        <end position="261"/>
    </location>
</feature>
<accession>A0A3D9XHU3</accession>
<organism evidence="2 3">
    <name type="scientific">Paracoccus versutus</name>
    <name type="common">Thiobacillus versutus</name>
    <dbReference type="NCBI Taxonomy" id="34007"/>
    <lineage>
        <taxon>Bacteria</taxon>
        <taxon>Pseudomonadati</taxon>
        <taxon>Pseudomonadota</taxon>
        <taxon>Alphaproteobacteria</taxon>
        <taxon>Rhodobacterales</taxon>
        <taxon>Paracoccaceae</taxon>
        <taxon>Paracoccus</taxon>
    </lineage>
</organism>
<protein>
    <submittedName>
        <fullName evidence="2">Uncharacterized protein</fullName>
    </submittedName>
</protein>
<gene>
    <name evidence="2" type="ORF">BDD41_2796</name>
</gene>